<dbReference type="AlphaFoldDB" id="A0A367KLN9"/>
<dbReference type="OrthoDB" id="5563539at2759"/>
<sequence>MADNIVCVDYLAHEWSCKDLIQVYQELKKQKSKTLFNLIACENTPKKQKKLRTEQQRQIRYQNAIWRHMAKTCTNKLSASNALVHPSSVNWQKEADITWLYGPLYVSPDHSDFLTTTHISTMPNLRPALKKTASTSKHAVLLELTSHYHPRYWSKTVSESGKQHSVRFHPDITEVSFLPETPTQEISAFLAMQHEEHEDEVEPFWPIMKQVGSYLGSNLLQNYQQQYTNITQFCMSMTTFLYTTLFMLVVGRQKKKKK</sequence>
<dbReference type="EMBL" id="PJQM01001153">
    <property type="protein sequence ID" value="RCI03078.1"/>
    <property type="molecule type" value="Genomic_DNA"/>
</dbReference>
<keyword evidence="1" id="KW-0812">Transmembrane</keyword>
<keyword evidence="1" id="KW-1133">Transmembrane helix</keyword>
<organism evidence="2 3">
    <name type="scientific">Rhizopus stolonifer</name>
    <name type="common">Rhizopus nigricans</name>
    <dbReference type="NCBI Taxonomy" id="4846"/>
    <lineage>
        <taxon>Eukaryota</taxon>
        <taxon>Fungi</taxon>
        <taxon>Fungi incertae sedis</taxon>
        <taxon>Mucoromycota</taxon>
        <taxon>Mucoromycotina</taxon>
        <taxon>Mucoromycetes</taxon>
        <taxon>Mucorales</taxon>
        <taxon>Mucorineae</taxon>
        <taxon>Rhizopodaceae</taxon>
        <taxon>Rhizopus</taxon>
    </lineage>
</organism>
<accession>A0A367KLN9</accession>
<reference evidence="2 3" key="1">
    <citation type="journal article" date="2018" name="G3 (Bethesda)">
        <title>Phylogenetic and Phylogenomic Definition of Rhizopus Species.</title>
        <authorList>
            <person name="Gryganskyi A.P."/>
            <person name="Golan J."/>
            <person name="Dolatabadi S."/>
            <person name="Mondo S."/>
            <person name="Robb S."/>
            <person name="Idnurm A."/>
            <person name="Muszewska A."/>
            <person name="Steczkiewicz K."/>
            <person name="Masonjones S."/>
            <person name="Liao H.L."/>
            <person name="Gajdeczka M.T."/>
            <person name="Anike F."/>
            <person name="Vuek A."/>
            <person name="Anishchenko I.M."/>
            <person name="Voigt K."/>
            <person name="de Hoog G.S."/>
            <person name="Smith M.E."/>
            <person name="Heitman J."/>
            <person name="Vilgalys R."/>
            <person name="Stajich J.E."/>
        </authorList>
    </citation>
    <scope>NUCLEOTIDE SEQUENCE [LARGE SCALE GENOMIC DNA]</scope>
    <source>
        <strain evidence="2 3">LSU 92-RS-03</strain>
    </source>
</reference>
<dbReference type="Proteomes" id="UP000253551">
    <property type="component" value="Unassembled WGS sequence"/>
</dbReference>
<keyword evidence="3" id="KW-1185">Reference proteome</keyword>
<protein>
    <submittedName>
        <fullName evidence="2">Uncharacterized protein</fullName>
    </submittedName>
</protein>
<evidence type="ECO:0000256" key="1">
    <source>
        <dbReference type="SAM" id="Phobius"/>
    </source>
</evidence>
<proteinExistence type="predicted"/>
<evidence type="ECO:0000313" key="3">
    <source>
        <dbReference type="Proteomes" id="UP000253551"/>
    </source>
</evidence>
<keyword evidence="1" id="KW-0472">Membrane</keyword>
<gene>
    <name evidence="2" type="ORF">CU098_011293</name>
</gene>
<feature type="transmembrane region" description="Helical" evidence="1">
    <location>
        <begin position="230"/>
        <end position="250"/>
    </location>
</feature>
<name>A0A367KLN9_RHIST</name>
<comment type="caution">
    <text evidence="2">The sequence shown here is derived from an EMBL/GenBank/DDBJ whole genome shotgun (WGS) entry which is preliminary data.</text>
</comment>
<evidence type="ECO:0000313" key="2">
    <source>
        <dbReference type="EMBL" id="RCI03078.1"/>
    </source>
</evidence>